<gene>
    <name evidence="4" type="ORF">ALO_00395</name>
</gene>
<comment type="function">
    <text evidence="3">Nucleotide-binding protein.</text>
</comment>
<evidence type="ECO:0000256" key="3">
    <source>
        <dbReference type="HAMAP-Rule" id="MF_00632"/>
    </source>
</evidence>
<comment type="similarity">
    <text evidence="2 3">Belongs to the YajQ family.</text>
</comment>
<dbReference type="SUPFAM" id="SSF89963">
    <property type="entry name" value="YajQ-like"/>
    <property type="match status" value="2"/>
</dbReference>
<keyword evidence="5" id="KW-1185">Reference proteome</keyword>
<keyword evidence="1 3" id="KW-0547">Nucleotide-binding</keyword>
<dbReference type="PANTHER" id="PTHR30476">
    <property type="entry name" value="UPF0234 PROTEIN YAJQ"/>
    <property type="match status" value="1"/>
</dbReference>
<accession>F7NDH2</accession>
<name>F7NDH2_9FIRM</name>
<dbReference type="STRING" id="1009370.ALO_00395"/>
<dbReference type="Proteomes" id="UP000003240">
    <property type="component" value="Unassembled WGS sequence"/>
</dbReference>
<dbReference type="InterPro" id="IPR035570">
    <property type="entry name" value="UPF0234_N"/>
</dbReference>
<dbReference type="AlphaFoldDB" id="F7NDH2"/>
<evidence type="ECO:0000313" key="5">
    <source>
        <dbReference type="Proteomes" id="UP000003240"/>
    </source>
</evidence>
<proteinExistence type="inferred from homology"/>
<dbReference type="InterPro" id="IPR035571">
    <property type="entry name" value="UPF0234-like_C"/>
</dbReference>
<comment type="caution">
    <text evidence="4">The sequence shown here is derived from an EMBL/GenBank/DDBJ whole genome shotgun (WGS) entry which is preliminary data.</text>
</comment>
<reference evidence="4 5" key="1">
    <citation type="journal article" date="2011" name="EMBO J.">
        <title>Structural diversity of bacterial flagellar motors.</title>
        <authorList>
            <person name="Chen S."/>
            <person name="Beeby M."/>
            <person name="Murphy G.E."/>
            <person name="Leadbetter J.R."/>
            <person name="Hendrixson D.R."/>
            <person name="Briegel A."/>
            <person name="Li Z."/>
            <person name="Shi J."/>
            <person name="Tocheva E.I."/>
            <person name="Muller A."/>
            <person name="Dobro M.J."/>
            <person name="Jensen G.J."/>
        </authorList>
    </citation>
    <scope>NUCLEOTIDE SEQUENCE [LARGE SCALE GENOMIC DNA]</scope>
    <source>
        <strain evidence="4 5">DSM 6540</strain>
    </source>
</reference>
<dbReference type="InterPro" id="IPR036183">
    <property type="entry name" value="YajQ-like_sf"/>
</dbReference>
<dbReference type="GO" id="GO:0005829">
    <property type="term" value="C:cytosol"/>
    <property type="evidence" value="ECO:0007669"/>
    <property type="project" value="TreeGrafter"/>
</dbReference>
<dbReference type="Gene3D" id="3.30.70.860">
    <property type="match status" value="1"/>
</dbReference>
<dbReference type="eggNOG" id="COG1666">
    <property type="taxonomic scope" value="Bacteria"/>
</dbReference>
<dbReference type="InterPro" id="IPR007551">
    <property type="entry name" value="YajQ/Smlt4090-like"/>
</dbReference>
<dbReference type="NCBIfam" id="NF003819">
    <property type="entry name" value="PRK05412.1"/>
    <property type="match status" value="1"/>
</dbReference>
<dbReference type="OrthoDB" id="9801447at2"/>
<dbReference type="Pfam" id="PF04461">
    <property type="entry name" value="YajQ"/>
    <property type="match status" value="1"/>
</dbReference>
<evidence type="ECO:0000256" key="2">
    <source>
        <dbReference type="ARBA" id="ARBA00093450"/>
    </source>
</evidence>
<organism evidence="4 5">
    <name type="scientific">Acetonema longum DSM 6540</name>
    <dbReference type="NCBI Taxonomy" id="1009370"/>
    <lineage>
        <taxon>Bacteria</taxon>
        <taxon>Bacillati</taxon>
        <taxon>Bacillota</taxon>
        <taxon>Negativicutes</taxon>
        <taxon>Acetonemataceae</taxon>
        <taxon>Acetonema</taxon>
    </lineage>
</organism>
<sequence length="164" mass="18412">MAKDCSFDIVSEVDMQEVDNAVNQTVKEISQRFDFRGSKSEVSLEGEQVKVIGDDDYKLKSVIDVLQTKVVKRGLSLKNLDYGKIEPAAQGTVRQMITIKRGIDKEKAKQIVAAVKDSKLKVQAQIMDDQVRVSGKNIDDLQNVMAKLKQADFGIELQFVNYRS</sequence>
<dbReference type="EMBL" id="AFGF01000006">
    <property type="protein sequence ID" value="EGO65925.1"/>
    <property type="molecule type" value="Genomic_DNA"/>
</dbReference>
<dbReference type="RefSeq" id="WP_004091688.1">
    <property type="nucleotide sequence ID" value="NZ_AFGF01000006.1"/>
</dbReference>
<dbReference type="CDD" id="cd11740">
    <property type="entry name" value="YajQ_like"/>
    <property type="match status" value="1"/>
</dbReference>
<dbReference type="PANTHER" id="PTHR30476:SF0">
    <property type="entry name" value="UPF0234 PROTEIN YAJQ"/>
    <property type="match status" value="1"/>
</dbReference>
<evidence type="ECO:0000313" key="4">
    <source>
        <dbReference type="EMBL" id="EGO65925.1"/>
    </source>
</evidence>
<dbReference type="Gene3D" id="3.30.70.990">
    <property type="entry name" value="YajQ-like, domain 2"/>
    <property type="match status" value="1"/>
</dbReference>
<dbReference type="HAMAP" id="MF_00632">
    <property type="entry name" value="UPF0234"/>
    <property type="match status" value="1"/>
</dbReference>
<protein>
    <recommendedName>
        <fullName evidence="3">Nucleotide-binding protein ALO_00395</fullName>
    </recommendedName>
</protein>
<dbReference type="GO" id="GO:0000166">
    <property type="term" value="F:nucleotide binding"/>
    <property type="evidence" value="ECO:0007669"/>
    <property type="project" value="UniProtKB-UniRule"/>
</dbReference>
<evidence type="ECO:0000256" key="1">
    <source>
        <dbReference type="ARBA" id="ARBA00022741"/>
    </source>
</evidence>